<dbReference type="STRING" id="930117.SAMN05216225_10719"/>
<feature type="compositionally biased region" description="Polar residues" evidence="1">
    <location>
        <begin position="1"/>
        <end position="23"/>
    </location>
</feature>
<dbReference type="OrthoDB" id="2300232at2"/>
<keyword evidence="4" id="KW-1185">Reference proteome</keyword>
<keyword evidence="3" id="KW-0804">Transcription</keyword>
<dbReference type="InterPro" id="IPR024596">
    <property type="entry name" value="RNApol_su_b/EpuA"/>
</dbReference>
<evidence type="ECO:0000313" key="4">
    <source>
        <dbReference type="Proteomes" id="UP000183988"/>
    </source>
</evidence>
<keyword evidence="2" id="KW-0812">Transmembrane</keyword>
<keyword evidence="2" id="KW-0472">Membrane</keyword>
<keyword evidence="3" id="KW-0240">DNA-directed RNA polymerase</keyword>
<dbReference type="Proteomes" id="UP000183988">
    <property type="component" value="Unassembled WGS sequence"/>
</dbReference>
<dbReference type="GO" id="GO:0000428">
    <property type="term" value="C:DNA-directed RNA polymerase complex"/>
    <property type="evidence" value="ECO:0007669"/>
    <property type="project" value="UniProtKB-KW"/>
</dbReference>
<dbReference type="Pfam" id="PF11772">
    <property type="entry name" value="EpuA"/>
    <property type="match status" value="1"/>
</dbReference>
<evidence type="ECO:0000256" key="1">
    <source>
        <dbReference type="SAM" id="MobiDB-lite"/>
    </source>
</evidence>
<name>A0A1M5N842_9BACI</name>
<organism evidence="3 4">
    <name type="scientific">Ornithinibacillus halophilus</name>
    <dbReference type="NCBI Taxonomy" id="930117"/>
    <lineage>
        <taxon>Bacteria</taxon>
        <taxon>Bacillati</taxon>
        <taxon>Bacillota</taxon>
        <taxon>Bacilli</taxon>
        <taxon>Bacillales</taxon>
        <taxon>Bacillaceae</taxon>
        <taxon>Ornithinibacillus</taxon>
    </lineage>
</organism>
<dbReference type="AlphaFoldDB" id="A0A1M5N842"/>
<accession>A0A1M5N842</accession>
<evidence type="ECO:0000256" key="2">
    <source>
        <dbReference type="SAM" id="Phobius"/>
    </source>
</evidence>
<protein>
    <submittedName>
        <fullName evidence="3">DNA-directed RNA polymerase subunit beta</fullName>
    </submittedName>
</protein>
<proteinExistence type="predicted"/>
<reference evidence="3 4" key="1">
    <citation type="submission" date="2016-11" db="EMBL/GenBank/DDBJ databases">
        <authorList>
            <person name="Jaros S."/>
            <person name="Januszkiewicz K."/>
            <person name="Wedrychowicz H."/>
        </authorList>
    </citation>
    <scope>NUCLEOTIDE SEQUENCE [LARGE SCALE GENOMIC DNA]</scope>
    <source>
        <strain evidence="3 4">IBRC-M 10683</strain>
    </source>
</reference>
<dbReference type="EMBL" id="FQVW01000071">
    <property type="protein sequence ID" value="SHG85183.1"/>
    <property type="molecule type" value="Genomic_DNA"/>
</dbReference>
<dbReference type="RefSeq" id="WP_072891999.1">
    <property type="nucleotide sequence ID" value="NZ_FQVW01000071.1"/>
</dbReference>
<feature type="transmembrane region" description="Helical" evidence="2">
    <location>
        <begin position="69"/>
        <end position="95"/>
    </location>
</feature>
<feature type="region of interest" description="Disordered" evidence="1">
    <location>
        <begin position="1"/>
        <end position="60"/>
    </location>
</feature>
<feature type="compositionally biased region" description="Basic residues" evidence="1">
    <location>
        <begin position="47"/>
        <end position="60"/>
    </location>
</feature>
<keyword evidence="2" id="KW-1133">Transmembrane helix</keyword>
<gene>
    <name evidence="3" type="ORF">SAMN05216225_10719</name>
</gene>
<sequence length="120" mass="14212">MNQSDQNTPQTRRQRTKQSPNTVEQRRRRSRSYEEELTQTQAQTRKEQKKKQKVEKRKNRRPRRRIFPIWLRVIVVAALCMAGLIGGLMIGYGVLGEGEPKDVLNMETWQHLIDIVLKEK</sequence>
<evidence type="ECO:0000313" key="3">
    <source>
        <dbReference type="EMBL" id="SHG85183.1"/>
    </source>
</evidence>